<dbReference type="PANTHER" id="PTHR11265">
    <property type="entry name" value="S-ADENOSYL-METHYLTRANSFERASE MRAW"/>
    <property type="match status" value="1"/>
</dbReference>
<proteinExistence type="inferred from homology"/>
<dbReference type="SUPFAM" id="SSF81799">
    <property type="entry name" value="Putative methyltransferase TM0872, insert domain"/>
    <property type="match status" value="1"/>
</dbReference>
<dbReference type="EC" id="2.1.1.199" evidence="6"/>
<dbReference type="Proteomes" id="UP000050417">
    <property type="component" value="Unassembled WGS sequence"/>
</dbReference>
<evidence type="ECO:0000256" key="1">
    <source>
        <dbReference type="ARBA" id="ARBA00010396"/>
    </source>
</evidence>
<feature type="binding site" evidence="6">
    <location>
        <begin position="40"/>
        <end position="42"/>
    </location>
    <ligand>
        <name>S-adenosyl-L-methionine</name>
        <dbReference type="ChEBI" id="CHEBI:59789"/>
    </ligand>
</feature>
<comment type="similarity">
    <text evidence="1 6">Belongs to the methyltransferase superfamily. RsmH family.</text>
</comment>
<evidence type="ECO:0000256" key="2">
    <source>
        <dbReference type="ARBA" id="ARBA00022552"/>
    </source>
</evidence>
<name>A0A0P6Y948_9CHLR</name>
<comment type="caution">
    <text evidence="7">The sequence shown here is derived from an EMBL/GenBank/DDBJ whole genome shotgun (WGS) entry which is preliminary data.</text>
</comment>
<feature type="binding site" evidence="6">
    <location>
        <position position="87"/>
    </location>
    <ligand>
        <name>S-adenosyl-L-methionine</name>
        <dbReference type="ChEBI" id="CHEBI:59789"/>
    </ligand>
</feature>
<comment type="catalytic activity">
    <reaction evidence="6">
        <text>cytidine(1402) in 16S rRNA + S-adenosyl-L-methionine = N(4)-methylcytidine(1402) in 16S rRNA + S-adenosyl-L-homocysteine + H(+)</text>
        <dbReference type="Rhea" id="RHEA:42928"/>
        <dbReference type="Rhea" id="RHEA-COMP:10286"/>
        <dbReference type="Rhea" id="RHEA-COMP:10287"/>
        <dbReference type="ChEBI" id="CHEBI:15378"/>
        <dbReference type="ChEBI" id="CHEBI:57856"/>
        <dbReference type="ChEBI" id="CHEBI:59789"/>
        <dbReference type="ChEBI" id="CHEBI:74506"/>
        <dbReference type="ChEBI" id="CHEBI:82748"/>
        <dbReference type="EC" id="2.1.1.199"/>
    </reaction>
</comment>
<evidence type="ECO:0000313" key="7">
    <source>
        <dbReference type="EMBL" id="KPL78275.1"/>
    </source>
</evidence>
<keyword evidence="5 6" id="KW-0949">S-adenosyl-L-methionine</keyword>
<dbReference type="Gene3D" id="3.40.50.150">
    <property type="entry name" value="Vaccinia Virus protein VP39"/>
    <property type="match status" value="1"/>
</dbReference>
<dbReference type="RefSeq" id="WP_075062334.1">
    <property type="nucleotide sequence ID" value="NZ_LGCL01000019.1"/>
</dbReference>
<dbReference type="InterPro" id="IPR023397">
    <property type="entry name" value="SAM-dep_MeTrfase_MraW_recog"/>
</dbReference>
<dbReference type="InterPro" id="IPR002903">
    <property type="entry name" value="RsmH"/>
</dbReference>
<dbReference type="OrthoDB" id="9806637at2"/>
<dbReference type="EMBL" id="LGCL01000019">
    <property type="protein sequence ID" value="KPL78275.1"/>
    <property type="molecule type" value="Genomic_DNA"/>
</dbReference>
<dbReference type="PANTHER" id="PTHR11265:SF0">
    <property type="entry name" value="12S RRNA N4-METHYLCYTIDINE METHYLTRANSFERASE"/>
    <property type="match status" value="1"/>
</dbReference>
<organism evidence="7 8">
    <name type="scientific">Ornatilinea apprima</name>
    <dbReference type="NCBI Taxonomy" id="1134406"/>
    <lineage>
        <taxon>Bacteria</taxon>
        <taxon>Bacillati</taxon>
        <taxon>Chloroflexota</taxon>
        <taxon>Anaerolineae</taxon>
        <taxon>Anaerolineales</taxon>
        <taxon>Anaerolineaceae</taxon>
        <taxon>Ornatilinea</taxon>
    </lineage>
</organism>
<dbReference type="Gene3D" id="1.10.150.170">
    <property type="entry name" value="Putative methyltransferase TM0872, insert domain"/>
    <property type="match status" value="1"/>
</dbReference>
<sequence length="313" mass="34434">MNAPIPGDSSPHLPVLYQEVIQALQPVNRGRYLDATLGAGGHSWGILTASSPAGEVLGLDLDPQALAIASQRLSVFGSRAHLVQASYVTLLDQIHALGWQTVDGIVIDLGVSSMQVDTPERGFSFLADGPLDMRFSPTQPATAADLVNHLSEQDLSEIIWKYGEERHARRVARAIVENRPFSTTAQLAALIAKTLKGQHERIHPATRTFQALRIAVNQELQALEDFLPRALQALHPGGRLAVISFHSLEDRIVKQVFKRESQDCICPPEQIICTCGHKAQIRLITRRPLMAGEDEIQNNPRARSARLRIAEKI</sequence>
<keyword evidence="6" id="KW-0963">Cytoplasm</keyword>
<evidence type="ECO:0000256" key="6">
    <source>
        <dbReference type="HAMAP-Rule" id="MF_01007"/>
    </source>
</evidence>
<dbReference type="NCBIfam" id="TIGR00006">
    <property type="entry name" value="16S rRNA (cytosine(1402)-N(4))-methyltransferase RsmH"/>
    <property type="match status" value="1"/>
</dbReference>
<keyword evidence="2 6" id="KW-0698">rRNA processing</keyword>
<evidence type="ECO:0000256" key="3">
    <source>
        <dbReference type="ARBA" id="ARBA00022603"/>
    </source>
</evidence>
<feature type="binding site" evidence="6">
    <location>
        <position position="60"/>
    </location>
    <ligand>
        <name>S-adenosyl-L-methionine</name>
        <dbReference type="ChEBI" id="CHEBI:59789"/>
    </ligand>
</feature>
<gene>
    <name evidence="6" type="primary">rsmH</name>
    <name evidence="7" type="ORF">ADN00_07355</name>
</gene>
<dbReference type="SUPFAM" id="SSF53335">
    <property type="entry name" value="S-adenosyl-L-methionine-dependent methyltransferases"/>
    <property type="match status" value="1"/>
</dbReference>
<keyword evidence="4 6" id="KW-0808">Transferase</keyword>
<dbReference type="GO" id="GO:0071424">
    <property type="term" value="F:rRNA (cytosine-N4-)-methyltransferase activity"/>
    <property type="evidence" value="ECO:0007669"/>
    <property type="project" value="UniProtKB-UniRule"/>
</dbReference>
<protein>
    <recommendedName>
        <fullName evidence="6">Ribosomal RNA small subunit methyltransferase H</fullName>
        <ecNumber evidence="6">2.1.1.199</ecNumber>
    </recommendedName>
    <alternativeName>
        <fullName evidence="6">16S rRNA m(4)C1402 methyltransferase</fullName>
    </alternativeName>
    <alternativeName>
        <fullName evidence="6">rRNA (cytosine-N(4)-)-methyltransferase RsmH</fullName>
    </alternativeName>
</protein>
<dbReference type="GO" id="GO:0070475">
    <property type="term" value="P:rRNA base methylation"/>
    <property type="evidence" value="ECO:0007669"/>
    <property type="project" value="UniProtKB-UniRule"/>
</dbReference>
<dbReference type="PIRSF" id="PIRSF004486">
    <property type="entry name" value="MraW"/>
    <property type="match status" value="1"/>
</dbReference>
<dbReference type="PATRIC" id="fig|1134406.4.peg.3292"/>
<dbReference type="FunFam" id="1.10.150.170:FF:000003">
    <property type="entry name" value="Ribosomal RNA small subunit methyltransferase H"/>
    <property type="match status" value="1"/>
</dbReference>
<dbReference type="AlphaFoldDB" id="A0A0P6Y948"/>
<keyword evidence="3 6" id="KW-0489">Methyltransferase</keyword>
<feature type="binding site" evidence="6">
    <location>
        <position position="108"/>
    </location>
    <ligand>
        <name>S-adenosyl-L-methionine</name>
        <dbReference type="ChEBI" id="CHEBI:59789"/>
    </ligand>
</feature>
<dbReference type="HAMAP" id="MF_01007">
    <property type="entry name" value="16SrRNA_methyltr_H"/>
    <property type="match status" value="1"/>
</dbReference>
<dbReference type="GO" id="GO:0005737">
    <property type="term" value="C:cytoplasm"/>
    <property type="evidence" value="ECO:0007669"/>
    <property type="project" value="UniProtKB-SubCell"/>
</dbReference>
<feature type="binding site" evidence="6">
    <location>
        <position position="115"/>
    </location>
    <ligand>
        <name>S-adenosyl-L-methionine</name>
        <dbReference type="ChEBI" id="CHEBI:59789"/>
    </ligand>
</feature>
<evidence type="ECO:0000256" key="5">
    <source>
        <dbReference type="ARBA" id="ARBA00022691"/>
    </source>
</evidence>
<dbReference type="InterPro" id="IPR029063">
    <property type="entry name" value="SAM-dependent_MTases_sf"/>
</dbReference>
<accession>A0A0P6Y948</accession>
<dbReference type="Pfam" id="PF01795">
    <property type="entry name" value="Methyltransf_5"/>
    <property type="match status" value="1"/>
</dbReference>
<dbReference type="STRING" id="1134406.ADN00_07355"/>
<evidence type="ECO:0000313" key="8">
    <source>
        <dbReference type="Proteomes" id="UP000050417"/>
    </source>
</evidence>
<comment type="subcellular location">
    <subcellularLocation>
        <location evidence="6">Cytoplasm</location>
    </subcellularLocation>
</comment>
<comment type="function">
    <text evidence="6">Specifically methylates the N4 position of cytidine in position 1402 (C1402) of 16S rRNA.</text>
</comment>
<evidence type="ECO:0000256" key="4">
    <source>
        <dbReference type="ARBA" id="ARBA00022679"/>
    </source>
</evidence>
<keyword evidence="8" id="KW-1185">Reference proteome</keyword>
<reference evidence="7 8" key="1">
    <citation type="submission" date="2015-07" db="EMBL/GenBank/DDBJ databases">
        <title>Genome sequence of Ornatilinea apprima DSM 23815.</title>
        <authorList>
            <person name="Hemp J."/>
            <person name="Ward L.M."/>
            <person name="Pace L.A."/>
            <person name="Fischer W.W."/>
        </authorList>
    </citation>
    <scope>NUCLEOTIDE SEQUENCE [LARGE SCALE GENOMIC DNA]</scope>
    <source>
        <strain evidence="7 8">P3M-1</strain>
    </source>
</reference>